<dbReference type="InterPro" id="IPR050223">
    <property type="entry name" value="D-isomer_2-hydroxyacid_DH"/>
</dbReference>
<dbReference type="SUPFAM" id="SSF52283">
    <property type="entry name" value="Formate/glycerate dehydrogenase catalytic domain-like"/>
    <property type="match status" value="1"/>
</dbReference>
<dbReference type="Proteomes" id="UP000823823">
    <property type="component" value="Unassembled WGS sequence"/>
</dbReference>
<evidence type="ECO:0000313" key="5">
    <source>
        <dbReference type="Proteomes" id="UP000823823"/>
    </source>
</evidence>
<evidence type="ECO:0000313" key="4">
    <source>
        <dbReference type="EMBL" id="HJB11315.1"/>
    </source>
</evidence>
<dbReference type="PANTHER" id="PTHR10996">
    <property type="entry name" value="2-HYDROXYACID DEHYDROGENASE-RELATED"/>
    <property type="match status" value="1"/>
</dbReference>
<comment type="caution">
    <text evidence="4">The sequence shown here is derived from an EMBL/GenBank/DDBJ whole genome shotgun (WGS) entry which is preliminary data.</text>
</comment>
<reference evidence="4" key="1">
    <citation type="journal article" date="2021" name="PeerJ">
        <title>Extensive microbial diversity within the chicken gut microbiome revealed by metagenomics and culture.</title>
        <authorList>
            <person name="Gilroy R."/>
            <person name="Ravi A."/>
            <person name="Getino M."/>
            <person name="Pursley I."/>
            <person name="Horton D.L."/>
            <person name="Alikhan N.F."/>
            <person name="Baker D."/>
            <person name="Gharbi K."/>
            <person name="Hall N."/>
            <person name="Watson M."/>
            <person name="Adriaenssens E.M."/>
            <person name="Foster-Nyarko E."/>
            <person name="Jarju S."/>
            <person name="Secka A."/>
            <person name="Antonio M."/>
            <person name="Oren A."/>
            <person name="Chaudhuri R.R."/>
            <person name="La Ragione R."/>
            <person name="Hildebrand F."/>
            <person name="Pallen M.J."/>
        </authorList>
    </citation>
    <scope>NUCLEOTIDE SEQUENCE</scope>
    <source>
        <strain evidence="4">ChiHjej13B12-24818</strain>
    </source>
</reference>
<gene>
    <name evidence="4" type="ORF">H9786_12445</name>
</gene>
<accession>A0A9D2RPK2</accession>
<dbReference type="GO" id="GO:0030267">
    <property type="term" value="F:glyoxylate reductase (NADPH) activity"/>
    <property type="evidence" value="ECO:0007669"/>
    <property type="project" value="TreeGrafter"/>
</dbReference>
<dbReference type="AlphaFoldDB" id="A0A9D2RPK2"/>
<organism evidence="4 5">
    <name type="scientific">Candidatus Brachybacterium merdavium</name>
    <dbReference type="NCBI Taxonomy" id="2838513"/>
    <lineage>
        <taxon>Bacteria</taxon>
        <taxon>Bacillati</taxon>
        <taxon>Actinomycetota</taxon>
        <taxon>Actinomycetes</taxon>
        <taxon>Micrococcales</taxon>
        <taxon>Dermabacteraceae</taxon>
        <taxon>Brachybacterium</taxon>
    </lineage>
</organism>
<dbReference type="SUPFAM" id="SSF51735">
    <property type="entry name" value="NAD(P)-binding Rossmann-fold domains"/>
    <property type="match status" value="1"/>
</dbReference>
<proteinExistence type="predicted"/>
<dbReference type="GO" id="GO:0016618">
    <property type="term" value="F:hydroxypyruvate reductase [NAD(P)H] activity"/>
    <property type="evidence" value="ECO:0007669"/>
    <property type="project" value="TreeGrafter"/>
</dbReference>
<dbReference type="GO" id="GO:0005829">
    <property type="term" value="C:cytosol"/>
    <property type="evidence" value="ECO:0007669"/>
    <property type="project" value="TreeGrafter"/>
</dbReference>
<dbReference type="EMBL" id="DWZH01000097">
    <property type="protein sequence ID" value="HJB11315.1"/>
    <property type="molecule type" value="Genomic_DNA"/>
</dbReference>
<dbReference type="PANTHER" id="PTHR10996:SF178">
    <property type="entry name" value="2-HYDROXYACID DEHYDROGENASE YGL185C-RELATED"/>
    <property type="match status" value="1"/>
</dbReference>
<evidence type="ECO:0000256" key="1">
    <source>
        <dbReference type="ARBA" id="ARBA00023002"/>
    </source>
</evidence>
<dbReference type="Gene3D" id="3.40.50.720">
    <property type="entry name" value="NAD(P)-binding Rossmann-like Domain"/>
    <property type="match status" value="2"/>
</dbReference>
<sequence length="326" mass="34663">MQTALLMDPALVDHFFGPEEQVQLQERLGVDPRAATTELPAASALADVELLITGWGAPDLSSGALELLPRLRAIVHTGGGVSCAQEAAGRGIMVSSARQQNALPVAQYTMAMITLAAKDIPWASRTYRAQQRFIDREAEHADTGLDGRSVGIVGASTIGELVIRSLRAQDVHVAAYDPLLTDERAAALGVVRVDDLTSLAARSRILSVHAPDTPSTRGLISAEVLQSLPNGSTFINTARGALVDQQALVAELETGRLRAILDVTEPEVLPPGHPLYFLPNVLLTPHMAGTMGTELRRLGASALREALRVQQGEDILHPVPAQEVSA</sequence>
<protein>
    <submittedName>
        <fullName evidence="4">Hydroxyacid dehydrogenase</fullName>
    </submittedName>
</protein>
<dbReference type="CDD" id="cd12167">
    <property type="entry name" value="2-Hacid_dh_8"/>
    <property type="match status" value="1"/>
</dbReference>
<feature type="domain" description="D-isomer specific 2-hydroxyacid dehydrogenase NAD-binding" evidence="3">
    <location>
        <begin position="110"/>
        <end position="288"/>
    </location>
</feature>
<dbReference type="InterPro" id="IPR006140">
    <property type="entry name" value="D-isomer_DH_NAD-bd"/>
</dbReference>
<reference evidence="4" key="2">
    <citation type="submission" date="2021-04" db="EMBL/GenBank/DDBJ databases">
        <authorList>
            <person name="Gilroy R."/>
        </authorList>
    </citation>
    <scope>NUCLEOTIDE SEQUENCE</scope>
    <source>
        <strain evidence="4">ChiHjej13B12-24818</strain>
    </source>
</reference>
<name>A0A9D2RPK2_9MICO</name>
<dbReference type="GO" id="GO:0051287">
    <property type="term" value="F:NAD binding"/>
    <property type="evidence" value="ECO:0007669"/>
    <property type="project" value="InterPro"/>
</dbReference>
<dbReference type="InterPro" id="IPR036291">
    <property type="entry name" value="NAD(P)-bd_dom_sf"/>
</dbReference>
<evidence type="ECO:0000256" key="2">
    <source>
        <dbReference type="ARBA" id="ARBA00023027"/>
    </source>
</evidence>
<keyword evidence="2" id="KW-0520">NAD</keyword>
<evidence type="ECO:0000259" key="3">
    <source>
        <dbReference type="Pfam" id="PF02826"/>
    </source>
</evidence>
<keyword evidence="1" id="KW-0560">Oxidoreductase</keyword>
<dbReference type="Pfam" id="PF02826">
    <property type="entry name" value="2-Hacid_dh_C"/>
    <property type="match status" value="1"/>
</dbReference>